<reference evidence="1" key="1">
    <citation type="submission" date="2022-07" db="EMBL/GenBank/DDBJ databases">
        <title>Prevotella copri.</title>
        <authorList>
            <person name="Yang C."/>
        </authorList>
    </citation>
    <scope>NUCLEOTIDE SEQUENCE</scope>
    <source>
        <strain evidence="1">HF1805</strain>
    </source>
</reference>
<dbReference type="EMBL" id="JANDWU010000026">
    <property type="protein sequence ID" value="MCP9550267.1"/>
    <property type="molecule type" value="Genomic_DNA"/>
</dbReference>
<gene>
    <name evidence="1" type="ORF">NNC68_12420</name>
</gene>
<proteinExistence type="predicted"/>
<evidence type="ECO:0000313" key="1">
    <source>
        <dbReference type="EMBL" id="MCP9550267.1"/>
    </source>
</evidence>
<dbReference type="AlphaFoldDB" id="A0AAW5IDZ1"/>
<name>A0AAW5IDZ1_9BACT</name>
<accession>A0AAW5IDZ1</accession>
<organism evidence="1 2">
    <name type="scientific">Segatella copri</name>
    <dbReference type="NCBI Taxonomy" id="165179"/>
    <lineage>
        <taxon>Bacteria</taxon>
        <taxon>Pseudomonadati</taxon>
        <taxon>Bacteroidota</taxon>
        <taxon>Bacteroidia</taxon>
        <taxon>Bacteroidales</taxon>
        <taxon>Prevotellaceae</taxon>
        <taxon>Segatella</taxon>
    </lineage>
</organism>
<comment type="caution">
    <text evidence="1">The sequence shown here is derived from an EMBL/GenBank/DDBJ whole genome shotgun (WGS) entry which is preliminary data.</text>
</comment>
<sequence>MIKNSLKYNPCSLCVNGKDKYTGKCVVDKKSCPAHVACKNLESLLREDSSFLNYIPAELLVVILRKLGYSGELRTVEVTKI</sequence>
<protein>
    <submittedName>
        <fullName evidence="1">Uncharacterized protein</fullName>
    </submittedName>
</protein>
<dbReference type="RefSeq" id="WP_254970073.1">
    <property type="nucleotide sequence ID" value="NZ_JANDWU010000026.1"/>
</dbReference>
<evidence type="ECO:0000313" key="2">
    <source>
        <dbReference type="Proteomes" id="UP001205506"/>
    </source>
</evidence>
<dbReference type="Proteomes" id="UP001205506">
    <property type="component" value="Unassembled WGS sequence"/>
</dbReference>